<evidence type="ECO:0000313" key="5">
    <source>
        <dbReference type="EMBL" id="CAD9263329.1"/>
    </source>
</evidence>
<feature type="transmembrane region" description="Helical" evidence="2">
    <location>
        <begin position="290"/>
        <end position="311"/>
    </location>
</feature>
<dbReference type="EMBL" id="HBGJ01034229">
    <property type="protein sequence ID" value="CAD9263329.1"/>
    <property type="molecule type" value="Transcribed_RNA"/>
</dbReference>
<reference evidence="6" key="1">
    <citation type="submission" date="2021-01" db="EMBL/GenBank/DDBJ databases">
        <authorList>
            <person name="Corre E."/>
            <person name="Pelletier E."/>
            <person name="Niang G."/>
            <person name="Scheremetjew M."/>
            <person name="Finn R."/>
            <person name="Kale V."/>
            <person name="Holt S."/>
            <person name="Cochrane G."/>
            <person name="Meng A."/>
            <person name="Brown T."/>
            <person name="Cohen L."/>
        </authorList>
    </citation>
    <scope>NUCLEOTIDE SEQUENCE</scope>
    <source>
        <strain evidence="6">CCMP2877</strain>
    </source>
</reference>
<feature type="transmembrane region" description="Helical" evidence="2">
    <location>
        <begin position="467"/>
        <end position="489"/>
    </location>
</feature>
<feature type="transmembrane region" description="Helical" evidence="2">
    <location>
        <begin position="766"/>
        <end position="785"/>
    </location>
</feature>
<feature type="transmembrane region" description="Helical" evidence="2">
    <location>
        <begin position="105"/>
        <end position="123"/>
    </location>
</feature>
<dbReference type="EMBL" id="HBGJ01034231">
    <property type="protein sequence ID" value="CAD9263331.1"/>
    <property type="molecule type" value="Transcribed_RNA"/>
</dbReference>
<dbReference type="EMBL" id="HBGJ01034222">
    <property type="protein sequence ID" value="CAD9263322.1"/>
    <property type="molecule type" value="Transcribed_RNA"/>
</dbReference>
<keyword evidence="2" id="KW-0472">Membrane</keyword>
<feature type="transmembrane region" description="Helical" evidence="2">
    <location>
        <begin position="636"/>
        <end position="659"/>
    </location>
</feature>
<feature type="transmembrane region" description="Helical" evidence="2">
    <location>
        <begin position="435"/>
        <end position="460"/>
    </location>
</feature>
<feature type="transmembrane region" description="Helical" evidence="2">
    <location>
        <begin position="202"/>
        <end position="223"/>
    </location>
</feature>
<feature type="transmembrane region" description="Helical" evidence="2">
    <location>
        <begin position="317"/>
        <end position="341"/>
    </location>
</feature>
<sequence>MAKSAMANGLEVEAPDNADKHRNESAPDPVDREDKWFKLFKETPIKGVVLFATLTLAIGIPTLVYLTAFAGMGYGEQVFTHTREHNEKGASERLGLSSDFGPSSLGGFLAGVVMCTLITLYLLDAELWEDPTALRVRRAILTMCGFLTVLGIIYTAADYPFGPLCLLLMGLPVMQVITYRAIMRFDPHWMGATFPTGFRDFLIFLPEPFILIGVITLASWLGWVIHKDNEWSTAQQRQYAENLDCPEHQDCLGGFLLWISPLLCASVLFFYAGFAYTFRPGRKQSELKMLGASTGLVMIALWVASSLAGVSEGLTSGIFFFALAALIGVGITVALMSEGGWQKIFADMKNKGKDAVAGVDPDWIRALFMITAGPLVLLFLPVSALNQYLRKCMCLPCTKVVPHDSEEWNYTLTGEMQARIDRVRVWNWTSVGRKIIWIGVGYQLLSVVVSQFTVLFLAWMNEAVSSWSLGAIVGITISVGLILFLLPPVPGAPIYVTAGILIPSAGEDSFGAFGAVILAILVSLATKLMACFLQQVAIGGTLAGKVWIRQICMVNTSMIKCFRLILQEPSLTVSKVGILVGGPDWPTSVLCGILKIPLLQTMIGTLPAIVLIAPCTLTGALYYYSGKYPDSYYGTLAVISGMIGAGVQSGSLVVATFYVDKILRDRKDEVDAIPDDEEVKMADDRERAINKQREEAVEWPRLQGPNYFWMRFVLKASVFMMVFSCWVVTILPGWCFRSFELTDTIDEKLGGRAWTLKGDKGITRPLGNAVLLLFFMSCCGLWLFVRMSNDVASLASVSGSHDTARAWHFPWSSAGAVSMICAHPPRLQLGQPARRNTLLLHPHRVSTNRLA</sequence>
<keyword evidence="2" id="KW-0812">Transmembrane</keyword>
<gene>
    <name evidence="3" type="ORF">PPAR1163_LOCUS21705</name>
    <name evidence="4" type="ORF">PPAR1163_LOCUS21707</name>
    <name evidence="5" type="ORF">PPAR1163_LOCUS21712</name>
    <name evidence="6" type="ORF">PPAR1163_LOCUS21714</name>
</gene>
<feature type="transmembrane region" description="Helical" evidence="2">
    <location>
        <begin position="712"/>
        <end position="734"/>
    </location>
</feature>
<evidence type="ECO:0000256" key="2">
    <source>
        <dbReference type="SAM" id="Phobius"/>
    </source>
</evidence>
<feature type="transmembrane region" description="Helical" evidence="2">
    <location>
        <begin position="362"/>
        <end position="380"/>
    </location>
</feature>
<feature type="transmembrane region" description="Helical" evidence="2">
    <location>
        <begin position="509"/>
        <end position="530"/>
    </location>
</feature>
<name>A0A6U4IMX7_9STRA</name>
<protein>
    <submittedName>
        <fullName evidence="6">Uncharacterized protein</fullName>
    </submittedName>
</protein>
<feature type="transmembrane region" description="Helical" evidence="2">
    <location>
        <begin position="255"/>
        <end position="278"/>
    </location>
</feature>
<keyword evidence="2" id="KW-1133">Transmembrane helix</keyword>
<feature type="transmembrane region" description="Helical" evidence="2">
    <location>
        <begin position="48"/>
        <end position="70"/>
    </location>
</feature>
<evidence type="ECO:0000313" key="4">
    <source>
        <dbReference type="EMBL" id="CAD9263324.1"/>
    </source>
</evidence>
<evidence type="ECO:0000313" key="3">
    <source>
        <dbReference type="EMBL" id="CAD9263322.1"/>
    </source>
</evidence>
<evidence type="ECO:0000313" key="6">
    <source>
        <dbReference type="EMBL" id="CAD9263331.1"/>
    </source>
</evidence>
<proteinExistence type="predicted"/>
<dbReference type="AlphaFoldDB" id="A0A6U4IMX7"/>
<feature type="region of interest" description="Disordered" evidence="1">
    <location>
        <begin position="1"/>
        <end position="29"/>
    </location>
</feature>
<evidence type="ECO:0000256" key="1">
    <source>
        <dbReference type="SAM" id="MobiDB-lite"/>
    </source>
</evidence>
<organism evidence="6">
    <name type="scientific">Phaeomonas parva</name>
    <dbReference type="NCBI Taxonomy" id="124430"/>
    <lineage>
        <taxon>Eukaryota</taxon>
        <taxon>Sar</taxon>
        <taxon>Stramenopiles</taxon>
        <taxon>Ochrophyta</taxon>
        <taxon>Pinguiophyceae</taxon>
        <taxon>Pinguiochrysidales</taxon>
        <taxon>Pinguiochrysidaceae</taxon>
        <taxon>Phaeomonas</taxon>
    </lineage>
</organism>
<feature type="transmembrane region" description="Helical" evidence="2">
    <location>
        <begin position="135"/>
        <end position="155"/>
    </location>
</feature>
<feature type="transmembrane region" description="Helical" evidence="2">
    <location>
        <begin position="603"/>
        <end position="624"/>
    </location>
</feature>
<accession>A0A6U4IMX7</accession>
<feature type="compositionally biased region" description="Basic and acidic residues" evidence="1">
    <location>
        <begin position="17"/>
        <end position="29"/>
    </location>
</feature>
<dbReference type="EMBL" id="HBGJ01034224">
    <property type="protein sequence ID" value="CAD9263324.1"/>
    <property type="molecule type" value="Transcribed_RNA"/>
</dbReference>
<feature type="transmembrane region" description="Helical" evidence="2">
    <location>
        <begin position="161"/>
        <end position="182"/>
    </location>
</feature>